<feature type="region of interest" description="Disordered" evidence="1">
    <location>
        <begin position="13"/>
        <end position="37"/>
    </location>
</feature>
<dbReference type="Proteomes" id="UP000663850">
    <property type="component" value="Unassembled WGS sequence"/>
</dbReference>
<organism evidence="2 3">
    <name type="scientific">Rhizoctonia solani</name>
    <dbReference type="NCBI Taxonomy" id="456999"/>
    <lineage>
        <taxon>Eukaryota</taxon>
        <taxon>Fungi</taxon>
        <taxon>Dikarya</taxon>
        <taxon>Basidiomycota</taxon>
        <taxon>Agaricomycotina</taxon>
        <taxon>Agaricomycetes</taxon>
        <taxon>Cantharellales</taxon>
        <taxon>Ceratobasidiaceae</taxon>
        <taxon>Rhizoctonia</taxon>
    </lineage>
</organism>
<name>A0A8H3BIB3_9AGAM</name>
<feature type="compositionally biased region" description="Polar residues" evidence="1">
    <location>
        <begin position="87"/>
        <end position="99"/>
    </location>
</feature>
<proteinExistence type="predicted"/>
<protein>
    <submittedName>
        <fullName evidence="2">Uncharacterized protein</fullName>
    </submittedName>
</protein>
<sequence length="530" mass="58550">MQDGSVPGLVAEPRVTAANSPSLAPHSSHASIAHPETSHSAFAARISAGSHAVTPVQSQMPMLTPSCLFSHSVSTPLPAPLHRPSGQPGTPLQSNTCPSTPVELPNHSLTVTGSLVLPPPNSALPTPVPWTPVRPTLHDPMQLQVATGNMETPMGQGGSIGDFSLPFGTDNSGIDEELNFETRQSPNPDVHTSERMLVKESVALPSAKRRWLLSSEDIPPTDREIDNNIRLEWKSIKSKRKANPPKPGGARPRKGTNKGVFSRNQQEFMTVGQAHISWEQISQTPWTDTPEEMQNRVVDVAKEVMGMRTDFVNKEFKDMMMRSDSQDRARCSAAALKFAGEIIQGSHQSIDDHIVEDLFLYNGDPSNPANFFKTAQAISMTVELLFNSGMNLGGIHIRHFLCEDDLKVRHLLFTRARKIPPDTTNMTFDYADMSSDALCGPPIAAMAFAGIMLLHAMYKLAGHTKRLEIGHFGDRWECYVAVLIDHPELGLVRATIFEKMKHKYCEIYRDNRIPSSTGSRVWEWRDDLTM</sequence>
<evidence type="ECO:0000313" key="2">
    <source>
        <dbReference type="EMBL" id="CAE6458456.1"/>
    </source>
</evidence>
<evidence type="ECO:0000256" key="1">
    <source>
        <dbReference type="SAM" id="MobiDB-lite"/>
    </source>
</evidence>
<feature type="region of interest" description="Disordered" evidence="1">
    <location>
        <begin position="236"/>
        <end position="260"/>
    </location>
</feature>
<feature type="region of interest" description="Disordered" evidence="1">
    <location>
        <begin position="78"/>
        <end position="101"/>
    </location>
</feature>
<evidence type="ECO:0000313" key="3">
    <source>
        <dbReference type="Proteomes" id="UP000663850"/>
    </source>
</evidence>
<comment type="caution">
    <text evidence="2">The sequence shown here is derived from an EMBL/GenBank/DDBJ whole genome shotgun (WGS) entry which is preliminary data.</text>
</comment>
<accession>A0A8H3BIB3</accession>
<gene>
    <name evidence="2" type="ORF">RDB_LOCUS48729</name>
</gene>
<reference evidence="2" key="1">
    <citation type="submission" date="2021-01" db="EMBL/GenBank/DDBJ databases">
        <authorList>
            <person name="Kaushik A."/>
        </authorList>
    </citation>
    <scope>NUCLEOTIDE SEQUENCE</scope>
    <source>
        <strain evidence="2">Type strain: AG8-Rh-89/</strain>
    </source>
</reference>
<dbReference type="AlphaFoldDB" id="A0A8H3BIB3"/>
<feature type="compositionally biased region" description="Low complexity" evidence="1">
    <location>
        <begin position="17"/>
        <end position="35"/>
    </location>
</feature>
<dbReference type="EMBL" id="CAJMWZ010002584">
    <property type="protein sequence ID" value="CAE6458456.1"/>
    <property type="molecule type" value="Genomic_DNA"/>
</dbReference>